<dbReference type="Pfam" id="PF08761">
    <property type="entry name" value="dUTPase_2"/>
    <property type="match status" value="1"/>
</dbReference>
<evidence type="ECO:0000313" key="2">
    <source>
        <dbReference type="Proteomes" id="UP001335737"/>
    </source>
</evidence>
<accession>A0ABU6K9Q7</accession>
<comment type="caution">
    <text evidence="1">The sequence shown here is derived from an EMBL/GenBank/DDBJ whole genome shotgun (WGS) entry which is preliminary data.</text>
</comment>
<dbReference type="PIRSF" id="PIRSF030140">
    <property type="entry name" value="UCP030140"/>
    <property type="match status" value="1"/>
</dbReference>
<dbReference type="RefSeq" id="WP_327605553.1">
    <property type="nucleotide sequence ID" value="NZ_JARZFX010000001.1"/>
</dbReference>
<sequence>MDWTTLYTMQAQLDKYIETKNNLNSKSVFQEKCLALLVELGELANETRCFKFWSSKSRNEKHVILEEYVDGIHFILSLGIEKGHHYVSKFIQSTNCTETEQFNEVFEGCIMFKKEPNHRNYEKLFESYIQLGNVLGFTETEIQEAYLKKNEVNYERQNQGY</sequence>
<dbReference type="SUPFAM" id="SSF101386">
    <property type="entry name" value="all-alpha NTP pyrophosphatases"/>
    <property type="match status" value="1"/>
</dbReference>
<keyword evidence="2" id="KW-1185">Reference proteome</keyword>
<evidence type="ECO:0000313" key="1">
    <source>
        <dbReference type="EMBL" id="MEC5421979.1"/>
    </source>
</evidence>
<dbReference type="Proteomes" id="UP001335737">
    <property type="component" value="Unassembled WGS sequence"/>
</dbReference>
<protein>
    <submittedName>
        <fullName evidence="1">dUTP diphosphatase</fullName>
    </submittedName>
</protein>
<dbReference type="Gene3D" id="1.10.4010.10">
    <property type="entry name" value="Type II deoxyuridine triphosphatase"/>
    <property type="match status" value="1"/>
</dbReference>
<dbReference type="CDD" id="cd11527">
    <property type="entry name" value="NTP-PPase_dUTPase"/>
    <property type="match status" value="1"/>
</dbReference>
<reference evidence="1 2" key="1">
    <citation type="journal article" date="2024" name="Int. J. Syst. Evol. Microbiol.">
        <title>Virgibacillus tibetensis sp. nov., isolated from salt lake on the Tibetan Plateau of China.</title>
        <authorList>
            <person name="Phurbu D."/>
            <person name="Liu Z.-X."/>
            <person name="Wang R."/>
            <person name="Zheng Y.-Y."/>
            <person name="Liu H.-C."/>
            <person name="Zhou Y.-G."/>
            <person name="Yu Y.-J."/>
            <person name="Li A.-H."/>
        </authorList>
    </citation>
    <scope>NUCLEOTIDE SEQUENCE [LARGE SCALE GENOMIC DNA]</scope>
    <source>
        <strain evidence="1 2">C22-A2</strain>
    </source>
</reference>
<dbReference type="InterPro" id="IPR016947">
    <property type="entry name" value="UCP030140"/>
</dbReference>
<gene>
    <name evidence="1" type="ORF">QGM71_00535</name>
</gene>
<name>A0ABU6K9Q7_9BACI</name>
<dbReference type="InterPro" id="IPR014871">
    <property type="entry name" value="dUTPase/dCTP_pyrophosphatase"/>
</dbReference>
<proteinExistence type="predicted"/>
<organism evidence="1 2">
    <name type="scientific">Virgibacillus tibetensis</name>
    <dbReference type="NCBI Taxonomy" id="3042313"/>
    <lineage>
        <taxon>Bacteria</taxon>
        <taxon>Bacillati</taxon>
        <taxon>Bacillota</taxon>
        <taxon>Bacilli</taxon>
        <taxon>Bacillales</taxon>
        <taxon>Bacillaceae</taxon>
        <taxon>Virgibacillus</taxon>
    </lineage>
</organism>
<dbReference type="EMBL" id="JARZFX010000001">
    <property type="protein sequence ID" value="MEC5421979.1"/>
    <property type="molecule type" value="Genomic_DNA"/>
</dbReference>